<dbReference type="GO" id="GO:0005576">
    <property type="term" value="C:extracellular region"/>
    <property type="evidence" value="ECO:0007669"/>
    <property type="project" value="UniProtKB-SubCell"/>
</dbReference>
<feature type="binding site" evidence="17">
    <location>
        <position position="335"/>
    </location>
    <ligand>
        <name>Ca(2+)</name>
        <dbReference type="ChEBI" id="CHEBI:29108"/>
        <label>2</label>
    </ligand>
</feature>
<dbReference type="KEGG" id="egu:105043191"/>
<dbReference type="Gene3D" id="1.10.520.10">
    <property type="match status" value="1"/>
</dbReference>
<evidence type="ECO:0000256" key="19">
    <source>
        <dbReference type="PIRSR" id="PIRSR600823-5"/>
    </source>
</evidence>
<dbReference type="CDD" id="cd00693">
    <property type="entry name" value="secretory_peroxidase"/>
    <property type="match status" value="1"/>
</dbReference>
<name>A0A6I9R1J6_ELAGV</name>
<evidence type="ECO:0000256" key="12">
    <source>
        <dbReference type="ARBA" id="ARBA00023157"/>
    </source>
</evidence>
<keyword evidence="21" id="KW-1133">Transmembrane helix</keyword>
<dbReference type="GO" id="GO:0006979">
    <property type="term" value="P:response to oxidative stress"/>
    <property type="evidence" value="ECO:0007669"/>
    <property type="project" value="UniProtKB-UniRule"/>
</dbReference>
<dbReference type="InParanoid" id="A0A6I9R1J6"/>
<evidence type="ECO:0000256" key="16">
    <source>
        <dbReference type="PIRSR" id="PIRSR600823-2"/>
    </source>
</evidence>
<dbReference type="GO" id="GO:0046872">
    <property type="term" value="F:metal ion binding"/>
    <property type="evidence" value="ECO:0007669"/>
    <property type="project" value="UniProtKB-UniRule"/>
</dbReference>
<evidence type="ECO:0000256" key="6">
    <source>
        <dbReference type="ARBA" id="ARBA00022559"/>
    </source>
</evidence>
<dbReference type="EC" id="1.11.1.7" evidence="4 20"/>
<keyword evidence="8 17" id="KW-0479">Metal-binding</keyword>
<evidence type="ECO:0000256" key="11">
    <source>
        <dbReference type="ARBA" id="ARBA00023004"/>
    </source>
</evidence>
<evidence type="ECO:0000259" key="22">
    <source>
        <dbReference type="PROSITE" id="PS50873"/>
    </source>
</evidence>
<dbReference type="InterPro" id="IPR000823">
    <property type="entry name" value="Peroxidase_pln"/>
</dbReference>
<dbReference type="AlphaFoldDB" id="A0A6I9R1J6"/>
<dbReference type="FunFam" id="1.10.520.10:FF:000008">
    <property type="entry name" value="Peroxidase"/>
    <property type="match status" value="1"/>
</dbReference>
<feature type="binding site" evidence="17">
    <location>
        <position position="338"/>
    </location>
    <ligand>
        <name>Ca(2+)</name>
        <dbReference type="ChEBI" id="CHEBI:29108"/>
        <label>2</label>
    </ligand>
</feature>
<comment type="similarity">
    <text evidence="3">Belongs to the peroxidase family. Ascorbate peroxidase subfamily.</text>
</comment>
<keyword evidence="14 20" id="KW-0376">Hydrogen peroxide</keyword>
<dbReference type="PROSITE" id="PS00436">
    <property type="entry name" value="PEROXIDASE_2"/>
    <property type="match status" value="1"/>
</dbReference>
<keyword evidence="21" id="KW-0812">Transmembrane</keyword>
<dbReference type="PROSITE" id="PS00435">
    <property type="entry name" value="PEROXIDASE_1"/>
    <property type="match status" value="1"/>
</dbReference>
<keyword evidence="9 17" id="KW-0106">Calcium</keyword>
<dbReference type="GO" id="GO:0042744">
    <property type="term" value="P:hydrogen peroxide catabolic process"/>
    <property type="evidence" value="ECO:0007669"/>
    <property type="project" value="UniProtKB-KW"/>
</dbReference>
<dbReference type="PANTHER" id="PTHR31517:SF59">
    <property type="entry name" value="PEROXIDASE"/>
    <property type="match status" value="1"/>
</dbReference>
<reference evidence="24" key="1">
    <citation type="submission" date="2025-08" db="UniProtKB">
        <authorList>
            <consortium name="RefSeq"/>
        </authorList>
    </citation>
    <scope>IDENTIFICATION</scope>
</reference>
<comment type="cofactor">
    <cofactor evidence="17 20">
        <name>Ca(2+)</name>
        <dbReference type="ChEBI" id="CHEBI:29108"/>
    </cofactor>
    <text evidence="17 20">Binds 2 calcium ions per subunit.</text>
</comment>
<evidence type="ECO:0000256" key="21">
    <source>
        <dbReference type="SAM" id="Phobius"/>
    </source>
</evidence>
<feature type="binding site" evidence="17">
    <location>
        <position position="156"/>
    </location>
    <ligand>
        <name>Ca(2+)</name>
        <dbReference type="ChEBI" id="CHEBI:29108"/>
        <label>1</label>
    </ligand>
</feature>
<dbReference type="InterPro" id="IPR010255">
    <property type="entry name" value="Haem_peroxidase_sf"/>
</dbReference>
<feature type="transmembrane region" description="Helical" evidence="21">
    <location>
        <begin position="76"/>
        <end position="97"/>
    </location>
</feature>
<keyword evidence="5 20" id="KW-0964">Secreted</keyword>
<dbReference type="PANTHER" id="PTHR31517">
    <property type="match status" value="1"/>
</dbReference>
<feature type="binding site" evidence="17">
    <location>
        <position position="162"/>
    </location>
    <ligand>
        <name>Ca(2+)</name>
        <dbReference type="ChEBI" id="CHEBI:29108"/>
        <label>1</label>
    </ligand>
</feature>
<evidence type="ECO:0000313" key="24">
    <source>
        <dbReference type="RefSeq" id="XP_010918952.3"/>
    </source>
</evidence>
<keyword evidence="6 20" id="KW-0575">Peroxidase</keyword>
<feature type="binding site" evidence="17">
    <location>
        <position position="158"/>
    </location>
    <ligand>
        <name>Ca(2+)</name>
        <dbReference type="ChEBI" id="CHEBI:29108"/>
        <label>1</label>
    </ligand>
</feature>
<feature type="site" description="Transition state stabilizer" evidence="18">
    <location>
        <position position="148"/>
    </location>
</feature>
<comment type="function">
    <text evidence="2">Removal of H(2)O(2), oxidation of toxic reductants, biosynthesis and degradation of lignin, suberization, auxin catabolism, response to environmental stresses such as wounding, pathogen attack and oxidative stress. These functions might be dependent on each isozyme/isoform in each plant tissue.</text>
</comment>
<comment type="similarity">
    <text evidence="20">Belongs to the peroxidase family. Classical plant (class III) peroxidase subfamily.</text>
</comment>
<dbReference type="PRINTS" id="PR00458">
    <property type="entry name" value="PEROXIDASE"/>
</dbReference>
<feature type="binding site" evidence="17">
    <location>
        <position position="176"/>
    </location>
    <ligand>
        <name>Ca(2+)</name>
        <dbReference type="ChEBI" id="CHEBI:29108"/>
        <label>1</label>
    </ligand>
</feature>
<feature type="disulfide bond" evidence="19">
    <location>
        <begin position="154"/>
        <end position="159"/>
    </location>
</feature>
<dbReference type="FunFam" id="1.10.420.10:FF:000001">
    <property type="entry name" value="Peroxidase"/>
    <property type="match status" value="1"/>
</dbReference>
<sequence>MSTVTPSQCCFFFPSFHLSLFTGGRFSWQWPTPFIDAETHGSLLLAWLCLFSRDMFVSCAVASSRPGGHVSTRFRVPHLFPFSFFFFFFVSFFVGFAHSSNATRKAPVHHQLSLDFYSKTCPQLDQLVSSVTSRRFQQIPVSAPATIRLFFHDCFVEGCDASVLIAPSSGGKVVVERDVGDNKNLAPEGFETIDMAKALVESKCPGVVSCADILAVAARDFVHLAGGPYYPVMKGRKDSKVSLAFKVRPNLPRANSTTDELLRLFASKGLGREDLVALSGAHTIGYAHCDQFVSRLYDFKGTKQPDPFMDPRLLKALKMYCPPFGGNTDVVAPFDVQTPFSFDHMYYGNLEAKMGLLSTDQALFLDPRTRPLVQELGRDKAKFFQAFSMGMEKMGSIRVKKGNKGEIRKDCSRHLS</sequence>
<keyword evidence="12 19" id="KW-1015">Disulfide bond</keyword>
<evidence type="ECO:0000256" key="8">
    <source>
        <dbReference type="ARBA" id="ARBA00022723"/>
    </source>
</evidence>
<keyword evidence="23" id="KW-1185">Reference proteome</keyword>
<dbReference type="InterPro" id="IPR019794">
    <property type="entry name" value="Peroxidases_AS"/>
</dbReference>
<evidence type="ECO:0000256" key="3">
    <source>
        <dbReference type="ARBA" id="ARBA00006873"/>
    </source>
</evidence>
<organism evidence="23 24">
    <name type="scientific">Elaeis guineensis var. tenera</name>
    <name type="common">Oil palm</name>
    <dbReference type="NCBI Taxonomy" id="51953"/>
    <lineage>
        <taxon>Eukaryota</taxon>
        <taxon>Viridiplantae</taxon>
        <taxon>Streptophyta</taxon>
        <taxon>Embryophyta</taxon>
        <taxon>Tracheophyta</taxon>
        <taxon>Spermatophyta</taxon>
        <taxon>Magnoliopsida</taxon>
        <taxon>Liliopsida</taxon>
        <taxon>Arecaceae</taxon>
        <taxon>Arecoideae</taxon>
        <taxon>Cocoseae</taxon>
        <taxon>Elaeidinae</taxon>
        <taxon>Elaeis</taxon>
    </lineage>
</organism>
<dbReference type="PRINTS" id="PR00461">
    <property type="entry name" value="PLPEROXIDASE"/>
</dbReference>
<feature type="binding site" evidence="17">
    <location>
        <position position="160"/>
    </location>
    <ligand>
        <name>Ca(2+)</name>
        <dbReference type="ChEBI" id="CHEBI:29108"/>
        <label>1</label>
    </ligand>
</feature>
<feature type="domain" description="Plant heme peroxidase family profile" evidence="22">
    <location>
        <begin position="111"/>
        <end position="415"/>
    </location>
</feature>
<dbReference type="Gene3D" id="1.10.420.10">
    <property type="entry name" value="Peroxidase, domain 2"/>
    <property type="match status" value="1"/>
</dbReference>
<evidence type="ECO:0000256" key="17">
    <source>
        <dbReference type="PIRSR" id="PIRSR600823-3"/>
    </source>
</evidence>
<dbReference type="GO" id="GO:0140825">
    <property type="term" value="F:lactoperoxidase activity"/>
    <property type="evidence" value="ECO:0007669"/>
    <property type="project" value="UniProtKB-EC"/>
</dbReference>
<dbReference type="RefSeq" id="XP_010918952.3">
    <property type="nucleotide sequence ID" value="XM_010920650.3"/>
</dbReference>
<dbReference type="OrthoDB" id="2113341at2759"/>
<evidence type="ECO:0000256" key="20">
    <source>
        <dbReference type="RuleBase" id="RU362060"/>
    </source>
</evidence>
<evidence type="ECO:0000256" key="4">
    <source>
        <dbReference type="ARBA" id="ARBA00012313"/>
    </source>
</evidence>
<dbReference type="Proteomes" id="UP000504607">
    <property type="component" value="Chromosome 1"/>
</dbReference>
<feature type="binding site" evidence="17">
    <location>
        <position position="343"/>
    </location>
    <ligand>
        <name>Ca(2+)</name>
        <dbReference type="ChEBI" id="CHEBI:29108"/>
        <label>2</label>
    </ligand>
</feature>
<feature type="disulfide bond" evidence="19">
    <location>
        <begin position="289"/>
        <end position="321"/>
    </location>
</feature>
<keyword evidence="10 20" id="KW-0560">Oxidoreductase</keyword>
<comment type="cofactor">
    <cofactor evidence="17 20">
        <name>heme b</name>
        <dbReference type="ChEBI" id="CHEBI:60344"/>
    </cofactor>
    <text evidence="17 20">Binds 1 heme b (iron(II)-protoporphyrin IX) group per subunit.</text>
</comment>
<gene>
    <name evidence="24" type="primary">LOC105043191</name>
</gene>
<feature type="binding site" evidence="17">
    <location>
        <position position="153"/>
    </location>
    <ligand>
        <name>Ca(2+)</name>
        <dbReference type="ChEBI" id="CHEBI:29108"/>
        <label>1</label>
    </ligand>
</feature>
<accession>A0A6I9R1J6</accession>
<keyword evidence="7 20" id="KW-0349">Heme</keyword>
<feature type="active site" description="Proton acceptor" evidence="15">
    <location>
        <position position="152"/>
    </location>
</feature>
<evidence type="ECO:0000256" key="14">
    <source>
        <dbReference type="ARBA" id="ARBA00023324"/>
    </source>
</evidence>
<dbReference type="GO" id="GO:0020037">
    <property type="term" value="F:heme binding"/>
    <property type="evidence" value="ECO:0007669"/>
    <property type="project" value="UniProtKB-UniRule"/>
</dbReference>
<evidence type="ECO:0000313" key="23">
    <source>
        <dbReference type="Proteomes" id="UP000504607"/>
    </source>
</evidence>
<dbReference type="SUPFAM" id="SSF48113">
    <property type="entry name" value="Heme-dependent peroxidases"/>
    <property type="match status" value="1"/>
</dbReference>
<dbReference type="InterPro" id="IPR033905">
    <property type="entry name" value="Secretory_peroxidase"/>
</dbReference>
<evidence type="ECO:0000256" key="7">
    <source>
        <dbReference type="ARBA" id="ARBA00022617"/>
    </source>
</evidence>
<comment type="subcellular location">
    <subcellularLocation>
        <location evidence="20">Secreted</location>
    </subcellularLocation>
</comment>
<dbReference type="InterPro" id="IPR002016">
    <property type="entry name" value="Haem_peroxidase"/>
</dbReference>
<feature type="disulfide bond" evidence="19">
    <location>
        <begin position="121"/>
        <end position="204"/>
    </location>
</feature>
<dbReference type="InterPro" id="IPR019793">
    <property type="entry name" value="Peroxidases_heam-ligand_BS"/>
</dbReference>
<comment type="catalytic activity">
    <reaction evidence="1 20">
        <text>2 a phenolic donor + H2O2 = 2 a phenolic radical donor + 2 H2O</text>
        <dbReference type="Rhea" id="RHEA:56136"/>
        <dbReference type="ChEBI" id="CHEBI:15377"/>
        <dbReference type="ChEBI" id="CHEBI:16240"/>
        <dbReference type="ChEBI" id="CHEBI:139520"/>
        <dbReference type="ChEBI" id="CHEBI:139521"/>
        <dbReference type="EC" id="1.11.1.7"/>
    </reaction>
</comment>
<evidence type="ECO:0000256" key="10">
    <source>
        <dbReference type="ARBA" id="ARBA00023002"/>
    </source>
</evidence>
<dbReference type="PROSITE" id="PS50873">
    <property type="entry name" value="PEROXIDASE_4"/>
    <property type="match status" value="1"/>
</dbReference>
<protein>
    <recommendedName>
        <fullName evidence="4 20">Peroxidase</fullName>
        <ecNumber evidence="4 20">1.11.1.7</ecNumber>
    </recommendedName>
</protein>
<feature type="binding site" description="axial binding residue" evidence="17">
    <location>
        <position position="282"/>
    </location>
    <ligand>
        <name>heme b</name>
        <dbReference type="ChEBI" id="CHEBI:60344"/>
    </ligand>
    <ligandPart>
        <name>Fe</name>
        <dbReference type="ChEBI" id="CHEBI:18248"/>
    </ligandPart>
</feature>
<evidence type="ECO:0000256" key="15">
    <source>
        <dbReference type="PIRSR" id="PIRSR600823-1"/>
    </source>
</evidence>
<evidence type="ECO:0000256" key="18">
    <source>
        <dbReference type="PIRSR" id="PIRSR600823-4"/>
    </source>
</evidence>
<proteinExistence type="inferred from homology"/>
<feature type="binding site" evidence="17">
    <location>
        <position position="283"/>
    </location>
    <ligand>
        <name>Ca(2+)</name>
        <dbReference type="ChEBI" id="CHEBI:29108"/>
        <label>2</label>
    </ligand>
</feature>
<evidence type="ECO:0000256" key="5">
    <source>
        <dbReference type="ARBA" id="ARBA00022525"/>
    </source>
</evidence>
<feature type="disulfide bond" evidence="19">
    <location>
        <begin position="210"/>
        <end position="411"/>
    </location>
</feature>
<evidence type="ECO:0000256" key="1">
    <source>
        <dbReference type="ARBA" id="ARBA00000189"/>
    </source>
</evidence>
<feature type="binding site" evidence="16">
    <location>
        <position position="252"/>
    </location>
    <ligand>
        <name>substrate</name>
    </ligand>
</feature>
<evidence type="ECO:0000256" key="2">
    <source>
        <dbReference type="ARBA" id="ARBA00002322"/>
    </source>
</evidence>
<evidence type="ECO:0000256" key="13">
    <source>
        <dbReference type="ARBA" id="ARBA00023283"/>
    </source>
</evidence>
<dbReference type="Pfam" id="PF00141">
    <property type="entry name" value="peroxidase"/>
    <property type="match status" value="1"/>
</dbReference>
<keyword evidence="11 17" id="KW-0408">Iron</keyword>
<keyword evidence="13" id="KW-0873">Pyrrolidone carboxylic acid</keyword>
<evidence type="ECO:0000256" key="9">
    <source>
        <dbReference type="ARBA" id="ARBA00022837"/>
    </source>
</evidence>
<keyword evidence="21" id="KW-0472">Membrane</keyword>